<dbReference type="RefSeq" id="WP_309853040.1">
    <property type="nucleotide sequence ID" value="NZ_JAVDQJ010000004.1"/>
</dbReference>
<evidence type="ECO:0000313" key="2">
    <source>
        <dbReference type="EMBL" id="MDR6218622.1"/>
    </source>
</evidence>
<dbReference type="Proteomes" id="UP001185331">
    <property type="component" value="Unassembled WGS sequence"/>
</dbReference>
<sequence>MNRHNILALTLLGVLPDNVALVHAPEPDRISDEDLARQATRAIQAPGAPRNREQRREQERRERRNQTSRYKRDDQ</sequence>
<evidence type="ECO:0000313" key="3">
    <source>
        <dbReference type="Proteomes" id="UP001185331"/>
    </source>
</evidence>
<evidence type="ECO:0000256" key="1">
    <source>
        <dbReference type="SAM" id="MobiDB-lite"/>
    </source>
</evidence>
<accession>A0AAE3XBU2</accession>
<name>A0AAE3XBU2_9DEIO</name>
<reference evidence="2" key="1">
    <citation type="submission" date="2023-07" db="EMBL/GenBank/DDBJ databases">
        <title>Sorghum-associated microbial communities from plants grown in Nebraska, USA.</title>
        <authorList>
            <person name="Schachtman D."/>
        </authorList>
    </citation>
    <scope>NUCLEOTIDE SEQUENCE</scope>
    <source>
        <strain evidence="2">BE330</strain>
    </source>
</reference>
<feature type="region of interest" description="Disordered" evidence="1">
    <location>
        <begin position="41"/>
        <end position="75"/>
    </location>
</feature>
<dbReference type="AlphaFoldDB" id="A0AAE3XBU2"/>
<dbReference type="EMBL" id="JAVDQK010000005">
    <property type="protein sequence ID" value="MDR6218622.1"/>
    <property type="molecule type" value="Genomic_DNA"/>
</dbReference>
<organism evidence="2 3">
    <name type="scientific">Deinococcus soli</name>
    <name type="common">ex Cha et al. 2016</name>
    <dbReference type="NCBI Taxonomy" id="1309411"/>
    <lineage>
        <taxon>Bacteria</taxon>
        <taxon>Thermotogati</taxon>
        <taxon>Deinococcota</taxon>
        <taxon>Deinococci</taxon>
        <taxon>Deinococcales</taxon>
        <taxon>Deinococcaceae</taxon>
        <taxon>Deinococcus</taxon>
    </lineage>
</organism>
<feature type="compositionally biased region" description="Basic and acidic residues" evidence="1">
    <location>
        <begin position="50"/>
        <end position="75"/>
    </location>
</feature>
<protein>
    <submittedName>
        <fullName evidence="2">Uncharacterized protein</fullName>
    </submittedName>
</protein>
<gene>
    <name evidence="2" type="ORF">J2Y00_002219</name>
</gene>
<proteinExistence type="predicted"/>
<comment type="caution">
    <text evidence="2">The sequence shown here is derived from an EMBL/GenBank/DDBJ whole genome shotgun (WGS) entry which is preliminary data.</text>
</comment>